<organism evidence="8 9">
    <name type="scientific">Aspergillus wentii DTO 134E9</name>
    <dbReference type="NCBI Taxonomy" id="1073089"/>
    <lineage>
        <taxon>Eukaryota</taxon>
        <taxon>Fungi</taxon>
        <taxon>Dikarya</taxon>
        <taxon>Ascomycota</taxon>
        <taxon>Pezizomycotina</taxon>
        <taxon>Eurotiomycetes</taxon>
        <taxon>Eurotiomycetidae</taxon>
        <taxon>Eurotiales</taxon>
        <taxon>Aspergillaceae</taxon>
        <taxon>Aspergillus</taxon>
        <taxon>Aspergillus subgen. Cremei</taxon>
    </lineage>
</organism>
<dbReference type="SUPFAM" id="SSF48264">
    <property type="entry name" value="Cytochrome P450"/>
    <property type="match status" value="1"/>
</dbReference>
<sequence>MDRVEVSGGVTGEFHNRLVAPKYWLQILAAGYVAHLLYSAVQRYFEYRRDTAFGLQHGCQLPPELPKRWPLGIDRIKELWDSNAEGRLLAFLCSVAKDYEPRNNLTQYLLFGPRAFHILHPKNVEAILSTNFKDYGFGVRPDIFAPLLGQGIFTQEGPAWKHSRDLLRKQFIRVQYQNLDHFREHVDNLIACLPSTGVVDLQPLFFNLTMDTATALLFGSSIYSLRAGIDQDMENQAFAESFNVAQEGLAKRFRIAPWHCFYNPSSFQKACSEVHRFVERYIDNLDLHDESSSEERCYGFIKQIAAESPTTKDLRNQLLNVLLAGRDTTACCLSWTFRLLVRHENVMSRLQQEVKSVIGDQAHPTREQIRKMPYLALVIKESLRLYPPVPLNNREAIRTTILPTGGGPDGESPMLVRKGELVVFSQYVNSRKKNIYGADADDFRPERWEGEEGANIGWAFFPFNGGPRQCLGEDFALMEVSYTVVRLLQQFPHIRLPENEPNEPPGSEKQQLTLVLSSADGCKVELQSS</sequence>
<dbReference type="InterPro" id="IPR036396">
    <property type="entry name" value="Cyt_P450_sf"/>
</dbReference>
<dbReference type="InterPro" id="IPR047146">
    <property type="entry name" value="Cyt_P450_E_CYP52_fungi"/>
</dbReference>
<dbReference type="RefSeq" id="XP_040694608.1">
    <property type="nucleotide sequence ID" value="XM_040833989.1"/>
</dbReference>
<dbReference type="PRINTS" id="PR00385">
    <property type="entry name" value="P450"/>
</dbReference>
<dbReference type="EMBL" id="KV878209">
    <property type="protein sequence ID" value="OJJ40932.1"/>
    <property type="molecule type" value="Genomic_DNA"/>
</dbReference>
<evidence type="ECO:0000313" key="8">
    <source>
        <dbReference type="EMBL" id="OJJ40932.1"/>
    </source>
</evidence>
<dbReference type="AlphaFoldDB" id="A0A1L9S1A1"/>
<keyword evidence="4 7" id="KW-0560">Oxidoreductase</keyword>
<dbReference type="PRINTS" id="PR01239">
    <property type="entry name" value="EP450IICYP52"/>
</dbReference>
<dbReference type="Pfam" id="PF00067">
    <property type="entry name" value="p450"/>
    <property type="match status" value="1"/>
</dbReference>
<evidence type="ECO:0000256" key="5">
    <source>
        <dbReference type="ARBA" id="ARBA00023004"/>
    </source>
</evidence>
<dbReference type="GeneID" id="63749837"/>
<dbReference type="GO" id="GO:0016712">
    <property type="term" value="F:oxidoreductase activity, acting on paired donors, with incorporation or reduction of molecular oxygen, reduced flavin or flavoprotein as one donor, and incorporation of one atom of oxygen"/>
    <property type="evidence" value="ECO:0007669"/>
    <property type="project" value="InterPro"/>
</dbReference>
<keyword evidence="6 7" id="KW-0503">Monooxygenase</keyword>
<dbReference type="InterPro" id="IPR001128">
    <property type="entry name" value="Cyt_P450"/>
</dbReference>
<evidence type="ECO:0000256" key="2">
    <source>
        <dbReference type="ARBA" id="ARBA00010617"/>
    </source>
</evidence>
<dbReference type="Proteomes" id="UP000184383">
    <property type="component" value="Unassembled WGS sequence"/>
</dbReference>
<evidence type="ECO:0000256" key="6">
    <source>
        <dbReference type="ARBA" id="ARBA00023033"/>
    </source>
</evidence>
<protein>
    <recommendedName>
        <fullName evidence="10">Cytochrome P450</fullName>
    </recommendedName>
</protein>
<accession>A0A1L9S1A1</accession>
<dbReference type="OrthoDB" id="1470350at2759"/>
<dbReference type="VEuPathDB" id="FungiDB:ASPWEDRAFT_34395"/>
<dbReference type="CDD" id="cd11063">
    <property type="entry name" value="CYP52"/>
    <property type="match status" value="1"/>
</dbReference>
<dbReference type="GO" id="GO:0005506">
    <property type="term" value="F:iron ion binding"/>
    <property type="evidence" value="ECO:0007669"/>
    <property type="project" value="InterPro"/>
</dbReference>
<comment type="similarity">
    <text evidence="2 7">Belongs to the cytochrome P450 family.</text>
</comment>
<keyword evidence="3 7" id="KW-0479">Metal-binding</keyword>
<name>A0A1L9S1A1_ASPWE</name>
<evidence type="ECO:0008006" key="10">
    <source>
        <dbReference type="Google" id="ProtNLM"/>
    </source>
</evidence>
<dbReference type="STRING" id="1073089.A0A1L9S1A1"/>
<dbReference type="Gene3D" id="1.10.630.10">
    <property type="entry name" value="Cytochrome P450"/>
    <property type="match status" value="1"/>
</dbReference>
<keyword evidence="7" id="KW-0349">Heme</keyword>
<evidence type="ECO:0000256" key="4">
    <source>
        <dbReference type="ARBA" id="ARBA00023002"/>
    </source>
</evidence>
<evidence type="ECO:0000256" key="1">
    <source>
        <dbReference type="ARBA" id="ARBA00001971"/>
    </source>
</evidence>
<evidence type="ECO:0000313" key="9">
    <source>
        <dbReference type="Proteomes" id="UP000184383"/>
    </source>
</evidence>
<dbReference type="PROSITE" id="PS00086">
    <property type="entry name" value="CYTOCHROME_P450"/>
    <property type="match status" value="1"/>
</dbReference>
<keyword evidence="9" id="KW-1185">Reference proteome</keyword>
<evidence type="ECO:0000256" key="3">
    <source>
        <dbReference type="ARBA" id="ARBA00022723"/>
    </source>
</evidence>
<dbReference type="InterPro" id="IPR002974">
    <property type="entry name" value="Cyt_P450_E_CYP52_ascomycetes"/>
</dbReference>
<dbReference type="PANTHER" id="PTHR24287:SF18">
    <property type="entry name" value="CYTOCHROME P450 MONOOXYGENASE APDE-RELATED"/>
    <property type="match status" value="1"/>
</dbReference>
<comment type="cofactor">
    <cofactor evidence="1">
        <name>heme</name>
        <dbReference type="ChEBI" id="CHEBI:30413"/>
    </cofactor>
</comment>
<dbReference type="GO" id="GO:0020037">
    <property type="term" value="F:heme binding"/>
    <property type="evidence" value="ECO:0007669"/>
    <property type="project" value="InterPro"/>
</dbReference>
<dbReference type="PANTHER" id="PTHR24287">
    <property type="entry name" value="P450, PUTATIVE (EUROFUNG)-RELATED"/>
    <property type="match status" value="1"/>
</dbReference>
<keyword evidence="5 7" id="KW-0408">Iron</keyword>
<evidence type="ECO:0000256" key="7">
    <source>
        <dbReference type="RuleBase" id="RU000461"/>
    </source>
</evidence>
<proteinExistence type="inferred from homology"/>
<reference evidence="9" key="1">
    <citation type="journal article" date="2017" name="Genome Biol.">
        <title>Comparative genomics reveals high biological diversity and specific adaptations in the industrially and medically important fungal genus Aspergillus.</title>
        <authorList>
            <person name="de Vries R.P."/>
            <person name="Riley R."/>
            <person name="Wiebenga A."/>
            <person name="Aguilar-Osorio G."/>
            <person name="Amillis S."/>
            <person name="Uchima C.A."/>
            <person name="Anderluh G."/>
            <person name="Asadollahi M."/>
            <person name="Askin M."/>
            <person name="Barry K."/>
            <person name="Battaglia E."/>
            <person name="Bayram O."/>
            <person name="Benocci T."/>
            <person name="Braus-Stromeyer S.A."/>
            <person name="Caldana C."/>
            <person name="Canovas D."/>
            <person name="Cerqueira G.C."/>
            <person name="Chen F."/>
            <person name="Chen W."/>
            <person name="Choi C."/>
            <person name="Clum A."/>
            <person name="Dos Santos R.A."/>
            <person name="Damasio A.R."/>
            <person name="Diallinas G."/>
            <person name="Emri T."/>
            <person name="Fekete E."/>
            <person name="Flipphi M."/>
            <person name="Freyberg S."/>
            <person name="Gallo A."/>
            <person name="Gournas C."/>
            <person name="Habgood R."/>
            <person name="Hainaut M."/>
            <person name="Harispe M.L."/>
            <person name="Henrissat B."/>
            <person name="Hilden K.S."/>
            <person name="Hope R."/>
            <person name="Hossain A."/>
            <person name="Karabika E."/>
            <person name="Karaffa L."/>
            <person name="Karanyi Z."/>
            <person name="Krasevec N."/>
            <person name="Kuo A."/>
            <person name="Kusch H."/>
            <person name="LaButti K."/>
            <person name="Lagendijk E.L."/>
            <person name="Lapidus A."/>
            <person name="Levasseur A."/>
            <person name="Lindquist E."/>
            <person name="Lipzen A."/>
            <person name="Logrieco A.F."/>
            <person name="MacCabe A."/>
            <person name="Maekelae M.R."/>
            <person name="Malavazi I."/>
            <person name="Melin P."/>
            <person name="Meyer V."/>
            <person name="Mielnichuk N."/>
            <person name="Miskei M."/>
            <person name="Molnar A.P."/>
            <person name="Mule G."/>
            <person name="Ngan C.Y."/>
            <person name="Orejas M."/>
            <person name="Orosz E."/>
            <person name="Ouedraogo J.P."/>
            <person name="Overkamp K.M."/>
            <person name="Park H.-S."/>
            <person name="Perrone G."/>
            <person name="Piumi F."/>
            <person name="Punt P.J."/>
            <person name="Ram A.F."/>
            <person name="Ramon A."/>
            <person name="Rauscher S."/>
            <person name="Record E."/>
            <person name="Riano-Pachon D.M."/>
            <person name="Robert V."/>
            <person name="Roehrig J."/>
            <person name="Ruller R."/>
            <person name="Salamov A."/>
            <person name="Salih N.S."/>
            <person name="Samson R.A."/>
            <person name="Sandor E."/>
            <person name="Sanguinetti M."/>
            <person name="Schuetze T."/>
            <person name="Sepcic K."/>
            <person name="Shelest E."/>
            <person name="Sherlock G."/>
            <person name="Sophianopoulou V."/>
            <person name="Squina F.M."/>
            <person name="Sun H."/>
            <person name="Susca A."/>
            <person name="Todd R.B."/>
            <person name="Tsang A."/>
            <person name="Unkles S.E."/>
            <person name="van de Wiele N."/>
            <person name="van Rossen-Uffink D."/>
            <person name="Oliveira J.V."/>
            <person name="Vesth T.C."/>
            <person name="Visser J."/>
            <person name="Yu J.-H."/>
            <person name="Zhou M."/>
            <person name="Andersen M.R."/>
            <person name="Archer D.B."/>
            <person name="Baker S.E."/>
            <person name="Benoit I."/>
            <person name="Brakhage A.A."/>
            <person name="Braus G.H."/>
            <person name="Fischer R."/>
            <person name="Frisvad J.C."/>
            <person name="Goldman G.H."/>
            <person name="Houbraken J."/>
            <person name="Oakley B."/>
            <person name="Pocsi I."/>
            <person name="Scazzocchio C."/>
            <person name="Seiboth B."/>
            <person name="vanKuyk P.A."/>
            <person name="Wortman J."/>
            <person name="Dyer P.S."/>
            <person name="Grigoriev I.V."/>
        </authorList>
    </citation>
    <scope>NUCLEOTIDE SEQUENCE [LARGE SCALE GENOMIC DNA]</scope>
    <source>
        <strain evidence="9">DTO 134E9</strain>
    </source>
</reference>
<dbReference type="InterPro" id="IPR017972">
    <property type="entry name" value="Cyt_P450_CS"/>
</dbReference>
<gene>
    <name evidence="8" type="ORF">ASPWEDRAFT_34395</name>
</gene>